<dbReference type="AlphaFoldDB" id="A0A6N2AJQ3"/>
<keyword evidence="1" id="KW-0732">Signal</keyword>
<gene>
    <name evidence="2" type="ORF">EJD97_007224</name>
</gene>
<sequence length="66" mass="7628">KTVDWHGSSGGYMRFSRKFHFMVHFLCLIRLTDACNHDRPMLAVILGVKAFELIMFGCCKFNIFVA</sequence>
<evidence type="ECO:0000313" key="2">
    <source>
        <dbReference type="EMBL" id="TMW81979.1"/>
    </source>
</evidence>
<protein>
    <submittedName>
        <fullName evidence="2">Uncharacterized protein</fullName>
    </submittedName>
</protein>
<organism evidence="2">
    <name type="scientific">Solanum chilense</name>
    <name type="common">Tomato</name>
    <name type="synonym">Lycopersicon chilense</name>
    <dbReference type="NCBI Taxonomy" id="4083"/>
    <lineage>
        <taxon>Eukaryota</taxon>
        <taxon>Viridiplantae</taxon>
        <taxon>Streptophyta</taxon>
        <taxon>Embryophyta</taxon>
        <taxon>Tracheophyta</taxon>
        <taxon>Spermatophyta</taxon>
        <taxon>Magnoliopsida</taxon>
        <taxon>eudicotyledons</taxon>
        <taxon>Gunneridae</taxon>
        <taxon>Pentapetalae</taxon>
        <taxon>asterids</taxon>
        <taxon>lamiids</taxon>
        <taxon>Solanales</taxon>
        <taxon>Solanaceae</taxon>
        <taxon>Solanoideae</taxon>
        <taxon>Solaneae</taxon>
        <taxon>Solanum</taxon>
        <taxon>Solanum subgen. Lycopersicon</taxon>
    </lineage>
</organism>
<feature type="chain" id="PRO_5027112996" evidence="1">
    <location>
        <begin position="35"/>
        <end position="66"/>
    </location>
</feature>
<evidence type="ECO:0000256" key="1">
    <source>
        <dbReference type="SAM" id="SignalP"/>
    </source>
</evidence>
<feature type="signal peptide" evidence="1">
    <location>
        <begin position="1"/>
        <end position="34"/>
    </location>
</feature>
<comment type="caution">
    <text evidence="2">The sequence shown here is derived from an EMBL/GenBank/DDBJ whole genome shotgun (WGS) entry which is preliminary data.</text>
</comment>
<feature type="non-terminal residue" evidence="2">
    <location>
        <position position="66"/>
    </location>
</feature>
<accession>A0A6N2AJQ3</accession>
<proteinExistence type="predicted"/>
<dbReference type="EMBL" id="RXGB01020463">
    <property type="protein sequence ID" value="TMW81979.1"/>
    <property type="molecule type" value="Genomic_DNA"/>
</dbReference>
<feature type="non-terminal residue" evidence="2">
    <location>
        <position position="1"/>
    </location>
</feature>
<reference evidence="2" key="1">
    <citation type="submission" date="2019-05" db="EMBL/GenBank/DDBJ databases">
        <title>The de novo reference genome and transcriptome assemblies of the wild tomato species Solanum chilense.</title>
        <authorList>
            <person name="Stam R."/>
            <person name="Nosenko T."/>
            <person name="Hoerger A.C."/>
            <person name="Stephan W."/>
            <person name="Seidel M.A."/>
            <person name="Kuhn J.M.M."/>
            <person name="Haberer G."/>
            <person name="Tellier A."/>
        </authorList>
    </citation>
    <scope>NUCLEOTIDE SEQUENCE</scope>
    <source>
        <tissue evidence="2">Mature leaves</tissue>
    </source>
</reference>
<name>A0A6N2AJQ3_SOLCI</name>